<dbReference type="AlphaFoldDB" id="A0A4T0BLE4"/>
<dbReference type="Proteomes" id="UP000308724">
    <property type="component" value="Unassembled WGS sequence"/>
</dbReference>
<comment type="caution">
    <text evidence="1">The sequence shown here is derived from an EMBL/GenBank/DDBJ whole genome shotgun (WGS) entry which is preliminary data.</text>
</comment>
<evidence type="ECO:0000313" key="1">
    <source>
        <dbReference type="EMBL" id="TIA32242.1"/>
    </source>
</evidence>
<gene>
    <name evidence="1" type="ORF">D6C78_08364</name>
</gene>
<organism evidence="1 2">
    <name type="scientific">Aureobasidium pullulans</name>
    <name type="common">Black yeast</name>
    <name type="synonym">Pullularia pullulans</name>
    <dbReference type="NCBI Taxonomy" id="5580"/>
    <lineage>
        <taxon>Eukaryota</taxon>
        <taxon>Fungi</taxon>
        <taxon>Dikarya</taxon>
        <taxon>Ascomycota</taxon>
        <taxon>Pezizomycotina</taxon>
        <taxon>Dothideomycetes</taxon>
        <taxon>Dothideomycetidae</taxon>
        <taxon>Dothideales</taxon>
        <taxon>Saccotheciaceae</taxon>
        <taxon>Aureobasidium</taxon>
    </lineage>
</organism>
<evidence type="ECO:0000313" key="2">
    <source>
        <dbReference type="Proteomes" id="UP000308724"/>
    </source>
</evidence>
<name>A0A4T0BLE4_AURPU</name>
<dbReference type="EMBL" id="QZBZ01000247">
    <property type="protein sequence ID" value="TIA32242.1"/>
    <property type="molecule type" value="Genomic_DNA"/>
</dbReference>
<sequence>MQHHVCESLWTTLEDEDNEANHHDLAQTLISIIKQEDAFVLARLVIPKLRMKEPEVQNPFKQEIITQTMAQRTQALALETSQQSDFDNHLYRQEKEVFSESEMYRASLLLFRSAAFDGVEEQEILQWLANRPRKPTDKSR</sequence>
<accession>A0A4T0BLE4</accession>
<reference evidence="1 2" key="1">
    <citation type="submission" date="2018-10" db="EMBL/GenBank/DDBJ databases">
        <title>Fifty Aureobasidium pullulans genomes reveal a recombining polyextremotolerant generalist.</title>
        <authorList>
            <person name="Gostincar C."/>
            <person name="Turk M."/>
            <person name="Zajc J."/>
            <person name="Gunde-Cimerman N."/>
        </authorList>
    </citation>
    <scope>NUCLEOTIDE SEQUENCE [LARGE SCALE GENOMIC DNA]</scope>
    <source>
        <strain evidence="1 2">EXF-1645</strain>
    </source>
</reference>
<protein>
    <submittedName>
        <fullName evidence="1">Uncharacterized protein</fullName>
    </submittedName>
</protein>
<proteinExistence type="predicted"/>